<evidence type="ECO:0000256" key="1">
    <source>
        <dbReference type="SAM" id="SignalP"/>
    </source>
</evidence>
<evidence type="ECO:0000259" key="2">
    <source>
        <dbReference type="Pfam" id="PF25898"/>
    </source>
</evidence>
<feature type="non-terminal residue" evidence="3">
    <location>
        <position position="397"/>
    </location>
</feature>
<dbReference type="AlphaFoldDB" id="A0A147BAP4"/>
<proteinExistence type="predicted"/>
<reference evidence="3" key="1">
    <citation type="submission" date="2016-03" db="EMBL/GenBank/DDBJ databases">
        <title>Gut transcriptome analysis on engorged females of Ornithodoros mimon (Acari: Argasidae) and phylogenetic inferences of soft ticks.</title>
        <authorList>
            <person name="Landulfo G.A."/>
            <person name="Giovanni D."/>
            <person name="Carvalho E."/>
            <person name="Junqueira-de-Azevedo I."/>
            <person name="Patane J."/>
            <person name="Mendoca R."/>
            <person name="Barros-Battesti D."/>
        </authorList>
    </citation>
    <scope>NUCLEOTIDE SEQUENCE</scope>
    <source>
        <strain evidence="3">Females</strain>
        <tissue evidence="3">Gut</tissue>
    </source>
</reference>
<sequence length="397" mass="44707">SVASSLDNMKSLWIFAIVCLARGQKDPPPPFFPSDFKADVQVTGWREKGVTSFTVAYTAQGDGSGNMLYILERQDGKDYIKIFNFEKNIFILANTLDETCKYVNGIPEMERTDNEFPVDFQNVGGKARFMTPDKLFRFGGKKVLKSASSSGLSRWDSKITVRDDTTQTDIQCDIQFYWTSSGTQTPRCDRSQENSGACPPIPVTSKLICGPNMTTFSFSGYTEKLDYTMFEEPLGFYCEGKDPAKSLPKLPDVFSLRAENILPDSRNKVWNSYLWADYENNAVATRHRDEDTDVIVVSDYIAGFDYDIDVAKQTCVPRAMPGNSFSPKSKEELVWGEQIATDIQLSGNHPCRLYNCRVFATYTGEKVQNLYYAFDESLNGGSGEARRPAYMETRKMG</sequence>
<dbReference type="PANTHER" id="PTHR36902">
    <property type="entry name" value="ENRICHED IN SURFACE-LABELED PROTEOME PROTEIN 9"/>
    <property type="match status" value="1"/>
</dbReference>
<protein>
    <recommendedName>
        <fullName evidence="2">LolA-like domain-containing protein</fullName>
    </recommendedName>
</protein>
<feature type="signal peptide" evidence="1">
    <location>
        <begin position="1"/>
        <end position="23"/>
    </location>
</feature>
<organism evidence="3">
    <name type="scientific">Alectorobius mimon</name>
    <dbReference type="NCBI Taxonomy" id="360319"/>
    <lineage>
        <taxon>Eukaryota</taxon>
        <taxon>Metazoa</taxon>
        <taxon>Ecdysozoa</taxon>
        <taxon>Arthropoda</taxon>
        <taxon>Chelicerata</taxon>
        <taxon>Arachnida</taxon>
        <taxon>Acari</taxon>
        <taxon>Parasitiformes</taxon>
        <taxon>Ixodida</taxon>
        <taxon>Ixodoidea</taxon>
        <taxon>Argasidae</taxon>
        <taxon>Ornithodorinae</taxon>
        <taxon>Alectorobius</taxon>
    </lineage>
</organism>
<feature type="chain" id="PRO_5007541885" description="LolA-like domain-containing protein" evidence="1">
    <location>
        <begin position="24"/>
        <end position="397"/>
    </location>
</feature>
<keyword evidence="1" id="KW-0732">Signal</keyword>
<dbReference type="InterPro" id="IPR058831">
    <property type="entry name" value="LolA-like_dom_2nd"/>
</dbReference>
<dbReference type="PANTHER" id="PTHR36902:SF1">
    <property type="entry name" value="ENRICHED IN SURFACE-LABELED PROTEOME PROTEIN 9"/>
    <property type="match status" value="1"/>
</dbReference>
<feature type="domain" description="LolA-like" evidence="2">
    <location>
        <begin position="233"/>
        <end position="362"/>
    </location>
</feature>
<feature type="non-terminal residue" evidence="3">
    <location>
        <position position="1"/>
    </location>
</feature>
<evidence type="ECO:0000313" key="3">
    <source>
        <dbReference type="EMBL" id="JAR87512.1"/>
    </source>
</evidence>
<dbReference type="EMBL" id="GEIB01000335">
    <property type="protein sequence ID" value="JAR87512.1"/>
    <property type="molecule type" value="Transcribed_RNA"/>
</dbReference>
<dbReference type="Pfam" id="PF25898">
    <property type="entry name" value="LolA_2nd_metazoa"/>
    <property type="match status" value="1"/>
</dbReference>
<accession>A0A147BAP4</accession>
<name>A0A147BAP4_9ACAR</name>